<proteinExistence type="predicted"/>
<name>A0A1W6N239_9HYPH</name>
<geneLocation type="plasmid" evidence="1 2">
    <name>p1</name>
</geneLocation>
<keyword evidence="1" id="KW-0614">Plasmid</keyword>
<dbReference type="AlphaFoldDB" id="A0A1W6N239"/>
<dbReference type="Proteomes" id="UP000193978">
    <property type="component" value="Plasmid p1"/>
</dbReference>
<dbReference type="EMBL" id="CP019949">
    <property type="protein sequence ID" value="ARN83885.1"/>
    <property type="molecule type" value="Genomic_DNA"/>
</dbReference>
<evidence type="ECO:0000313" key="1">
    <source>
        <dbReference type="EMBL" id="ARN83885.1"/>
    </source>
</evidence>
<dbReference type="KEGG" id="mbry:B1812_21625"/>
<keyword evidence="2" id="KW-1185">Reference proteome</keyword>
<sequence length="63" mass="6855">MVATFAHPTNERAFVEKVLIIGLDVAKRSFQVHGALVEGGVAFAKKFSRVKSVWKLEVLGSSP</sequence>
<gene>
    <name evidence="1" type="ORF">B1812_21625</name>
</gene>
<accession>A0A1W6N239</accession>
<evidence type="ECO:0008006" key="3">
    <source>
        <dbReference type="Google" id="ProtNLM"/>
    </source>
</evidence>
<reference evidence="1 2" key="1">
    <citation type="submission" date="2017-02" db="EMBL/GenBank/DDBJ databases">
        <authorList>
            <person name="Peterson S.W."/>
        </authorList>
    </citation>
    <scope>NUCLEOTIDE SEQUENCE [LARGE SCALE GENOMIC DNA]</scope>
    <source>
        <strain evidence="1 2">S285</strain>
        <plasmid evidence="2">Plasmid p1</plasmid>
    </source>
</reference>
<evidence type="ECO:0000313" key="2">
    <source>
        <dbReference type="Proteomes" id="UP000193978"/>
    </source>
</evidence>
<organism evidence="1 2">
    <name type="scientific">Methylocystis bryophila</name>
    <dbReference type="NCBI Taxonomy" id="655015"/>
    <lineage>
        <taxon>Bacteria</taxon>
        <taxon>Pseudomonadati</taxon>
        <taxon>Pseudomonadota</taxon>
        <taxon>Alphaproteobacteria</taxon>
        <taxon>Hyphomicrobiales</taxon>
        <taxon>Methylocystaceae</taxon>
        <taxon>Methylocystis</taxon>
    </lineage>
</organism>
<protein>
    <recommendedName>
        <fullName evidence="3">IS110 family transposase</fullName>
    </recommendedName>
</protein>